<keyword evidence="1" id="KW-0175">Coiled coil</keyword>
<dbReference type="EMBL" id="JBAHYK010000504">
    <property type="protein sequence ID" value="KAL0573453.1"/>
    <property type="molecule type" value="Genomic_DNA"/>
</dbReference>
<keyword evidence="2" id="KW-1133">Transmembrane helix</keyword>
<name>A0ABR3FDW2_9AGAR</name>
<accession>A0ABR3FDW2</accession>
<dbReference type="Proteomes" id="UP001465976">
    <property type="component" value="Unassembled WGS sequence"/>
</dbReference>
<keyword evidence="4" id="KW-1185">Reference proteome</keyword>
<keyword evidence="2" id="KW-0812">Transmembrane</keyword>
<proteinExistence type="predicted"/>
<evidence type="ECO:0000256" key="1">
    <source>
        <dbReference type="SAM" id="Coils"/>
    </source>
</evidence>
<dbReference type="Gene3D" id="3.40.50.300">
    <property type="entry name" value="P-loop containing nucleotide triphosphate hydrolases"/>
    <property type="match status" value="1"/>
</dbReference>
<evidence type="ECO:0008006" key="5">
    <source>
        <dbReference type="Google" id="ProtNLM"/>
    </source>
</evidence>
<keyword evidence="2" id="KW-0472">Membrane</keyword>
<protein>
    <recommendedName>
        <fullName evidence="5">G domain-containing protein</fullName>
    </recommendedName>
</protein>
<gene>
    <name evidence="3" type="ORF">V5O48_008508</name>
</gene>
<sequence length="388" mass="43391">MTGIRLNPRPVSITEDTAVVMVAGVTGSGKTTANVKFINTSSGSKLLVTDSLQSGSPVIQSSPYFSIDGRPVVLLDTPGFDESTHSDATIVSAIATVLAELYRDGQRLAGILYFHRISDVRVGRASMGNIQLFGKLCGEDFFKNVMIVTNRWEDVPLNLGEAREMELRQADIFFKPILDRGGRMARFDGTHETAHAILGQVVENRPLPLLIQTELVDSGKDIAETSAGAALNRELQVLAKIHERTLGELQNELKEAFGTPGRLSDTRREMEAEMKRLEVDITHLQARVESMSRDYTAQKARFEQQLVAAKRIADEEQKKLHTRMQSLRTLPIGQQRRNSVNVQTELEDLEERDRMRRSQRFLTYLFAAIRVSVTLIPLCLHLADQSNF</sequence>
<evidence type="ECO:0000313" key="4">
    <source>
        <dbReference type="Proteomes" id="UP001465976"/>
    </source>
</evidence>
<comment type="caution">
    <text evidence="3">The sequence shown here is derived from an EMBL/GenBank/DDBJ whole genome shotgun (WGS) entry which is preliminary data.</text>
</comment>
<dbReference type="InterPro" id="IPR027417">
    <property type="entry name" value="P-loop_NTPase"/>
</dbReference>
<evidence type="ECO:0000256" key="2">
    <source>
        <dbReference type="SAM" id="Phobius"/>
    </source>
</evidence>
<dbReference type="SUPFAM" id="SSF52540">
    <property type="entry name" value="P-loop containing nucleoside triphosphate hydrolases"/>
    <property type="match status" value="1"/>
</dbReference>
<reference evidence="3 4" key="1">
    <citation type="submission" date="2024-02" db="EMBL/GenBank/DDBJ databases">
        <title>A draft genome for the cacao thread blight pathogen Marasmius crinis-equi.</title>
        <authorList>
            <person name="Cohen S.P."/>
            <person name="Baruah I.K."/>
            <person name="Amoako-Attah I."/>
            <person name="Bukari Y."/>
            <person name="Meinhardt L.W."/>
            <person name="Bailey B.A."/>
        </authorList>
    </citation>
    <scope>NUCLEOTIDE SEQUENCE [LARGE SCALE GENOMIC DNA]</scope>
    <source>
        <strain evidence="3 4">GH-76</strain>
    </source>
</reference>
<feature type="transmembrane region" description="Helical" evidence="2">
    <location>
        <begin position="361"/>
        <end position="383"/>
    </location>
</feature>
<feature type="coiled-coil region" evidence="1">
    <location>
        <begin position="232"/>
        <end position="352"/>
    </location>
</feature>
<organism evidence="3 4">
    <name type="scientific">Marasmius crinis-equi</name>
    <dbReference type="NCBI Taxonomy" id="585013"/>
    <lineage>
        <taxon>Eukaryota</taxon>
        <taxon>Fungi</taxon>
        <taxon>Dikarya</taxon>
        <taxon>Basidiomycota</taxon>
        <taxon>Agaricomycotina</taxon>
        <taxon>Agaricomycetes</taxon>
        <taxon>Agaricomycetidae</taxon>
        <taxon>Agaricales</taxon>
        <taxon>Marasmiineae</taxon>
        <taxon>Marasmiaceae</taxon>
        <taxon>Marasmius</taxon>
    </lineage>
</organism>
<evidence type="ECO:0000313" key="3">
    <source>
        <dbReference type="EMBL" id="KAL0573453.1"/>
    </source>
</evidence>